<feature type="transmembrane region" description="Helical" evidence="1">
    <location>
        <begin position="525"/>
        <end position="548"/>
    </location>
</feature>
<feature type="domain" description="PGG" evidence="2">
    <location>
        <begin position="434"/>
        <end position="544"/>
    </location>
</feature>
<evidence type="ECO:0000256" key="1">
    <source>
        <dbReference type="SAM" id="Phobius"/>
    </source>
</evidence>
<gene>
    <name evidence="3" type="ORF">OLC1_LOCUS6128</name>
</gene>
<keyword evidence="1" id="KW-0472">Membrane</keyword>
<organism evidence="3 4">
    <name type="scientific">Oldenlandia corymbosa var. corymbosa</name>
    <dbReference type="NCBI Taxonomy" id="529605"/>
    <lineage>
        <taxon>Eukaryota</taxon>
        <taxon>Viridiplantae</taxon>
        <taxon>Streptophyta</taxon>
        <taxon>Embryophyta</taxon>
        <taxon>Tracheophyta</taxon>
        <taxon>Spermatophyta</taxon>
        <taxon>Magnoliopsida</taxon>
        <taxon>eudicotyledons</taxon>
        <taxon>Gunneridae</taxon>
        <taxon>Pentapetalae</taxon>
        <taxon>asterids</taxon>
        <taxon>lamiids</taxon>
        <taxon>Gentianales</taxon>
        <taxon>Rubiaceae</taxon>
        <taxon>Rubioideae</taxon>
        <taxon>Spermacoceae</taxon>
        <taxon>Hedyotis-Oldenlandia complex</taxon>
        <taxon>Oldenlandia</taxon>
    </lineage>
</organism>
<dbReference type="Pfam" id="PF12796">
    <property type="entry name" value="Ank_2"/>
    <property type="match status" value="1"/>
</dbReference>
<evidence type="ECO:0000259" key="2">
    <source>
        <dbReference type="Pfam" id="PF13962"/>
    </source>
</evidence>
<dbReference type="EMBL" id="OX459119">
    <property type="protein sequence ID" value="CAI9095085.1"/>
    <property type="molecule type" value="Genomic_DNA"/>
</dbReference>
<dbReference type="InterPro" id="IPR002110">
    <property type="entry name" value="Ankyrin_rpt"/>
</dbReference>
<name>A0AAV1CJB9_OLDCO</name>
<protein>
    <submittedName>
        <fullName evidence="3">OLC1v1030945C2</fullName>
    </submittedName>
</protein>
<evidence type="ECO:0000313" key="4">
    <source>
        <dbReference type="Proteomes" id="UP001161247"/>
    </source>
</evidence>
<evidence type="ECO:0000313" key="3">
    <source>
        <dbReference type="EMBL" id="CAI9095085.1"/>
    </source>
</evidence>
<dbReference type="Gene3D" id="1.25.40.20">
    <property type="entry name" value="Ankyrin repeat-containing domain"/>
    <property type="match status" value="1"/>
</dbReference>
<keyword evidence="4" id="KW-1185">Reference proteome</keyword>
<proteinExistence type="predicted"/>
<dbReference type="PANTHER" id="PTHR24177:SF365">
    <property type="entry name" value="ANKYRIN REPEAT-CONTAINING PROTEIN NPR4-LIKE ISOFORM X1"/>
    <property type="match status" value="1"/>
</dbReference>
<dbReference type="Pfam" id="PF13962">
    <property type="entry name" value="PGG"/>
    <property type="match status" value="1"/>
</dbReference>
<dbReference type="InterPro" id="IPR026961">
    <property type="entry name" value="PGG_dom"/>
</dbReference>
<reference evidence="3" key="1">
    <citation type="submission" date="2023-03" db="EMBL/GenBank/DDBJ databases">
        <authorList>
            <person name="Julca I."/>
        </authorList>
    </citation>
    <scope>NUCLEOTIDE SEQUENCE</scope>
</reference>
<feature type="transmembrane region" description="Helical" evidence="1">
    <location>
        <begin position="439"/>
        <end position="459"/>
    </location>
</feature>
<dbReference type="InterPro" id="IPR036770">
    <property type="entry name" value="Ankyrin_rpt-contain_sf"/>
</dbReference>
<dbReference type="PANTHER" id="PTHR24177">
    <property type="entry name" value="CASKIN"/>
    <property type="match status" value="1"/>
</dbReference>
<feature type="transmembrane region" description="Helical" evidence="1">
    <location>
        <begin position="554"/>
        <end position="573"/>
    </location>
</feature>
<dbReference type="GO" id="GO:0016020">
    <property type="term" value="C:membrane"/>
    <property type="evidence" value="ECO:0007669"/>
    <property type="project" value="TreeGrafter"/>
</dbReference>
<keyword evidence="1" id="KW-1133">Transmembrane helix</keyword>
<keyword evidence="1" id="KW-0812">Transmembrane</keyword>
<dbReference type="SUPFAM" id="SSF48403">
    <property type="entry name" value="Ankyrin repeat"/>
    <property type="match status" value="1"/>
</dbReference>
<feature type="transmembrane region" description="Helical" evidence="1">
    <location>
        <begin position="479"/>
        <end position="504"/>
    </location>
</feature>
<dbReference type="AlphaFoldDB" id="A0AAV1CJB9"/>
<sequence length="624" mass="70491">MDEERELSVDEMEINFTGIDGDTSLFPESEIQQEIELQKLHNAAMRGDWGQARMILQRNENAKIAKISSLGMTALHVAASCGRSSFVVELVKLLTPQQLESRDQLGRTALHHVALAASKEAARAMVGKNPDLPQIGDMKLYTPLFYAARWRHPSKSKEMLEYLYLVTKDEPPCYTYTYPSAANLIVGITASRCHDIVLRILQRHPELSLRKNHNEMSILHILAMQPSLFHSGSENDPMERLFHPGKSRGHFARQKEHQDALNLVHFICKILQKRSKSEILEYFLPSESDSPEILHLATEHGVYELVQVCLNYFPDLIWYANNDKRQLLHVAIEHRRPLIFNHIIELIGENTKAYADVEDEDKNNILHLAANLAPTPQLHSVRGPAFQMQRELQWFKAVEALVYDEKRVAKNIENKTPREVFFENHEPLMKNAKDWLKDTSNSCMVVATLVATVAFAAMITVPGGNDGGSGRPILSKTKLFMVFCISDAVSMISSAISLLMFLSIQTSRYSEEDFIESLPRTLLKGLLSLFIAVATMMIGFGTAIGLALQTRVSWAYIPFTIVACFPVILFTRLQLPLLFQTLIFTSGPGIFQGPMITRTHHHHRTLLGFCINNCAKPFMSDDIA</sequence>
<dbReference type="Proteomes" id="UP001161247">
    <property type="component" value="Chromosome 2"/>
</dbReference>
<dbReference type="SMART" id="SM00248">
    <property type="entry name" value="ANK"/>
    <property type="match status" value="5"/>
</dbReference>
<accession>A0AAV1CJB9</accession>